<dbReference type="Proteomes" id="UP001444146">
    <property type="component" value="Unassembled WGS sequence"/>
</dbReference>
<dbReference type="Gene3D" id="3.30.70.2360">
    <property type="match status" value="1"/>
</dbReference>
<dbReference type="RefSeq" id="WP_347793007.1">
    <property type="nucleotide sequence ID" value="NZ_JAYMYY010000001.1"/>
</dbReference>
<dbReference type="EMBL" id="JAYMYY010000001">
    <property type="protein sequence ID" value="MEO3988450.1"/>
    <property type="molecule type" value="Genomic_DNA"/>
</dbReference>
<gene>
    <name evidence="1" type="primary">ghoS</name>
    <name evidence="1" type="ORF">VSR74_01215</name>
</gene>
<accession>A0ABV0HD58</accession>
<dbReference type="Pfam" id="PF11080">
    <property type="entry name" value="GhoS"/>
    <property type="match status" value="1"/>
</dbReference>
<sequence length="94" mass="10491">MSGDVTRYIVTIKFKEETLTELNELNNHLTRAGFTLTLSDDEGKVHEPGTNSFGLITLQSVEEIKELVVGLANTAIGKPVEVEVITFEQWLKDQ</sequence>
<comment type="caution">
    <text evidence="1">The sequence shown here is derived from an EMBL/GenBank/DDBJ whole genome shotgun (WGS) entry which is preliminary data.</text>
</comment>
<dbReference type="InterPro" id="IPR022597">
    <property type="entry name" value="GhoS"/>
</dbReference>
<dbReference type="InterPro" id="IPR038241">
    <property type="entry name" value="GhoS_sf"/>
</dbReference>
<evidence type="ECO:0000313" key="1">
    <source>
        <dbReference type="EMBL" id="MEO3988450.1"/>
    </source>
</evidence>
<keyword evidence="2" id="KW-1185">Reference proteome</keyword>
<organism evidence="1 2">
    <name type="scientific">Pseudocitrobacter cyperus</name>
    <dbReference type="NCBI Taxonomy" id="3112843"/>
    <lineage>
        <taxon>Bacteria</taxon>
        <taxon>Pseudomonadati</taxon>
        <taxon>Pseudomonadota</taxon>
        <taxon>Gammaproteobacteria</taxon>
        <taxon>Enterobacterales</taxon>
        <taxon>Enterobacteriaceae</taxon>
        <taxon>Pseudocitrobacter</taxon>
    </lineage>
</organism>
<name>A0ABV0HD58_9ENTR</name>
<reference evidence="1 2" key="1">
    <citation type="submission" date="2024-01" db="EMBL/GenBank/DDBJ databases">
        <title>Pseudocitrobacter sp. Endophytic strain Cyp-38L.</title>
        <authorList>
            <person name="Amer M.A."/>
            <person name="Hamed S.M."/>
        </authorList>
    </citation>
    <scope>NUCLEOTIDE SEQUENCE [LARGE SCALE GENOMIC DNA]</scope>
    <source>
        <strain evidence="1 2">Cyp38S</strain>
    </source>
</reference>
<protein>
    <submittedName>
        <fullName evidence="1">Type V toxin-antitoxin system endoribonuclease antitoxin GhoS</fullName>
    </submittedName>
</protein>
<proteinExistence type="predicted"/>
<evidence type="ECO:0000313" key="2">
    <source>
        <dbReference type="Proteomes" id="UP001444146"/>
    </source>
</evidence>